<evidence type="ECO:0000313" key="2">
    <source>
        <dbReference type="Proteomes" id="UP000014461"/>
    </source>
</evidence>
<name>R9PPB7_AGAAL</name>
<keyword evidence="2" id="KW-1185">Reference proteome</keyword>
<sequence>MKKLRIETYQLDTGSLSDSVNLPIYIAKTLFKCLPPKLAAYFSDDADSLATLKASLLSRDSSGVILEIEDIEDNERVVFKVI</sequence>
<comment type="caution">
    <text evidence="1">The sequence shown here is derived from an EMBL/GenBank/DDBJ whole genome shotgun (WGS) entry which is preliminary data.</text>
</comment>
<dbReference type="Proteomes" id="UP000014461">
    <property type="component" value="Unassembled WGS sequence"/>
</dbReference>
<dbReference type="OrthoDB" id="5905729at2"/>
<accession>R9PPB7</accession>
<organism evidence="1 2">
    <name type="scientific">Agarivorans albus MKT 106</name>
    <dbReference type="NCBI Taxonomy" id="1331007"/>
    <lineage>
        <taxon>Bacteria</taxon>
        <taxon>Pseudomonadati</taxon>
        <taxon>Pseudomonadota</taxon>
        <taxon>Gammaproteobacteria</taxon>
        <taxon>Alteromonadales</taxon>
        <taxon>Alteromonadaceae</taxon>
        <taxon>Agarivorans</taxon>
    </lineage>
</organism>
<dbReference type="RefSeq" id="WP_016402961.1">
    <property type="nucleotide sequence ID" value="NZ_BARX01000024.1"/>
</dbReference>
<dbReference type="AlphaFoldDB" id="R9PPB7"/>
<protein>
    <submittedName>
        <fullName evidence="1">Uncharacterized protein</fullName>
    </submittedName>
</protein>
<reference evidence="1" key="1">
    <citation type="journal article" date="2013" name="Genome Announc.">
        <title>Draft Genome Sequence of Agarivorans albus Strain MKT 106T, an Agarolytic Marine Bacterium.</title>
        <authorList>
            <person name="Yasuike M."/>
            <person name="Nakamura Y."/>
            <person name="Kai W."/>
            <person name="Fujiwara A."/>
            <person name="Fukui Y."/>
            <person name="Satomi M."/>
            <person name="Sano M."/>
        </authorList>
    </citation>
    <scope>NUCLEOTIDE SEQUENCE [LARGE SCALE GENOMIC DNA]</scope>
</reference>
<proteinExistence type="predicted"/>
<dbReference type="EMBL" id="BARX01000024">
    <property type="protein sequence ID" value="GAD03194.1"/>
    <property type="molecule type" value="Genomic_DNA"/>
</dbReference>
<evidence type="ECO:0000313" key="1">
    <source>
        <dbReference type="EMBL" id="GAD03194.1"/>
    </source>
</evidence>
<gene>
    <name evidence="1" type="ORF">AALB_3274</name>
</gene>